<name>A0A2G9THN0_TELCI</name>
<evidence type="ECO:0000313" key="1">
    <source>
        <dbReference type="EMBL" id="PIO57476.1"/>
    </source>
</evidence>
<dbReference type="Proteomes" id="UP000230423">
    <property type="component" value="Unassembled WGS sequence"/>
</dbReference>
<evidence type="ECO:0000313" key="2">
    <source>
        <dbReference type="Proteomes" id="UP000230423"/>
    </source>
</evidence>
<keyword evidence="2" id="KW-1185">Reference proteome</keyword>
<dbReference type="AlphaFoldDB" id="A0A2G9THN0"/>
<protein>
    <submittedName>
        <fullName evidence="1">Uncharacterized protein</fullName>
    </submittedName>
</protein>
<proteinExistence type="predicted"/>
<dbReference type="OrthoDB" id="425344at2759"/>
<sequence length="98" mass="11039">MGGRHGWLGSRIGFSKYACDNEPPLIDANGDGIGRYDVFQLDTKGIYHKVGKWRSSEDSFEVRVEQVRRGFRLPPGVSPYSVCSVDCPRGHYRYGDVN</sequence>
<reference evidence="1 2" key="1">
    <citation type="submission" date="2015-09" db="EMBL/GenBank/DDBJ databases">
        <title>Draft genome of the parasitic nematode Teladorsagia circumcincta isolate WARC Sus (inbred).</title>
        <authorList>
            <person name="Mitreva M."/>
        </authorList>
    </citation>
    <scope>NUCLEOTIDE SEQUENCE [LARGE SCALE GENOMIC DNA]</scope>
    <source>
        <strain evidence="1 2">S</strain>
    </source>
</reference>
<dbReference type="EMBL" id="KZ365381">
    <property type="protein sequence ID" value="PIO57476.1"/>
    <property type="molecule type" value="Genomic_DNA"/>
</dbReference>
<accession>A0A2G9THN0</accession>
<gene>
    <name evidence="1" type="ORF">TELCIR_21110</name>
</gene>
<organism evidence="1 2">
    <name type="scientific">Teladorsagia circumcincta</name>
    <name type="common">Brown stomach worm</name>
    <name type="synonym">Ostertagia circumcincta</name>
    <dbReference type="NCBI Taxonomy" id="45464"/>
    <lineage>
        <taxon>Eukaryota</taxon>
        <taxon>Metazoa</taxon>
        <taxon>Ecdysozoa</taxon>
        <taxon>Nematoda</taxon>
        <taxon>Chromadorea</taxon>
        <taxon>Rhabditida</taxon>
        <taxon>Rhabditina</taxon>
        <taxon>Rhabditomorpha</taxon>
        <taxon>Strongyloidea</taxon>
        <taxon>Trichostrongylidae</taxon>
        <taxon>Teladorsagia</taxon>
    </lineage>
</organism>